<evidence type="ECO:0000313" key="7">
    <source>
        <dbReference type="Proteomes" id="UP000515158"/>
    </source>
</evidence>
<keyword evidence="4 6" id="KW-0472">Membrane</keyword>
<dbReference type="GO" id="GO:0022857">
    <property type="term" value="F:transmembrane transporter activity"/>
    <property type="evidence" value="ECO:0007669"/>
    <property type="project" value="InterPro"/>
</dbReference>
<name>A0A6P8ZZ51_THRPL</name>
<dbReference type="SUPFAM" id="SSF103473">
    <property type="entry name" value="MFS general substrate transporter"/>
    <property type="match status" value="1"/>
</dbReference>
<dbReference type="RefSeq" id="XP_034250364.1">
    <property type="nucleotide sequence ID" value="XM_034394473.1"/>
</dbReference>
<dbReference type="InParanoid" id="A0A6P8ZZ51"/>
<keyword evidence="2 6" id="KW-0812">Transmembrane</keyword>
<dbReference type="GO" id="GO:0006820">
    <property type="term" value="P:monoatomic anion transport"/>
    <property type="evidence" value="ECO:0007669"/>
    <property type="project" value="TreeGrafter"/>
</dbReference>
<gene>
    <name evidence="8" type="primary">LOC117650860</name>
</gene>
<dbReference type="GeneID" id="117650860"/>
<keyword evidence="7" id="KW-1185">Reference proteome</keyword>
<reference evidence="8" key="1">
    <citation type="submission" date="2025-08" db="UniProtKB">
        <authorList>
            <consortium name="RefSeq"/>
        </authorList>
    </citation>
    <scope>IDENTIFICATION</scope>
    <source>
        <tissue evidence="8">Total insect</tissue>
    </source>
</reference>
<evidence type="ECO:0000256" key="5">
    <source>
        <dbReference type="SAM" id="MobiDB-lite"/>
    </source>
</evidence>
<dbReference type="Proteomes" id="UP000515158">
    <property type="component" value="Unplaced"/>
</dbReference>
<dbReference type="Pfam" id="PF07690">
    <property type="entry name" value="MFS_1"/>
    <property type="match status" value="1"/>
</dbReference>
<feature type="transmembrane region" description="Helical" evidence="6">
    <location>
        <begin position="234"/>
        <end position="255"/>
    </location>
</feature>
<sequence length="413" mass="44380">MPQPSIDHVRISPPRKRLGVRHLQACLMTLGSFVAYALRANLSVAVVAMVRTRPRIEPTLVTVPLNETSLLNGSVVGLAGEDVRLGREGSRRAAERLLLGLHGQPSAGRRPVAAARRVAPPGRRPRRHLAVHAAAAGVRAAGRLGGCVRQPRAAGLHAGLSVLPPPSGPDSPEITHSASSQGPVYPSVYTLLGVWVPPHEREIFTTAVLGSTLLGPMLASPLCGVIAARWGWPSIFYSFGALGLATGALLLFLGADRPAKHSRISAEELAYIESCIDDGKAPQVQPRTPWLAIVSSPCVWVLWLSLSVQAMVYFTFLTSIPTYLHGVLGFSLEEVSKAARTVGNPFDALLAMHHLQGTQTIWAIPCQTNEPLGFHPSDFDETFVGCGRHHKKTPCQRVLRNLTPFGCGRISKF</sequence>
<feature type="transmembrane region" description="Helical" evidence="6">
    <location>
        <begin position="207"/>
        <end position="228"/>
    </location>
</feature>
<dbReference type="OrthoDB" id="2985014at2759"/>
<feature type="region of interest" description="Disordered" evidence="5">
    <location>
        <begin position="158"/>
        <end position="180"/>
    </location>
</feature>
<dbReference type="InterPro" id="IPR011701">
    <property type="entry name" value="MFS"/>
</dbReference>
<dbReference type="GO" id="GO:0016020">
    <property type="term" value="C:membrane"/>
    <property type="evidence" value="ECO:0007669"/>
    <property type="project" value="UniProtKB-SubCell"/>
</dbReference>
<comment type="subcellular location">
    <subcellularLocation>
        <location evidence="1">Membrane</location>
        <topology evidence="1">Multi-pass membrane protein</topology>
    </subcellularLocation>
</comment>
<dbReference type="InterPro" id="IPR050382">
    <property type="entry name" value="MFS_Na/Anion_cotransporter"/>
</dbReference>
<evidence type="ECO:0000313" key="8">
    <source>
        <dbReference type="RefSeq" id="XP_034250364.1"/>
    </source>
</evidence>
<evidence type="ECO:0000256" key="6">
    <source>
        <dbReference type="SAM" id="Phobius"/>
    </source>
</evidence>
<dbReference type="InterPro" id="IPR036259">
    <property type="entry name" value="MFS_trans_sf"/>
</dbReference>
<dbReference type="AlphaFoldDB" id="A0A6P8ZZ51"/>
<dbReference type="KEGG" id="tpal:117650860"/>
<evidence type="ECO:0000256" key="4">
    <source>
        <dbReference type="ARBA" id="ARBA00023136"/>
    </source>
</evidence>
<keyword evidence="3 6" id="KW-1133">Transmembrane helix</keyword>
<organism evidence="8">
    <name type="scientific">Thrips palmi</name>
    <name type="common">Melon thrips</name>
    <dbReference type="NCBI Taxonomy" id="161013"/>
    <lineage>
        <taxon>Eukaryota</taxon>
        <taxon>Metazoa</taxon>
        <taxon>Ecdysozoa</taxon>
        <taxon>Arthropoda</taxon>
        <taxon>Hexapoda</taxon>
        <taxon>Insecta</taxon>
        <taxon>Pterygota</taxon>
        <taxon>Neoptera</taxon>
        <taxon>Paraneoptera</taxon>
        <taxon>Thysanoptera</taxon>
        <taxon>Terebrantia</taxon>
        <taxon>Thripoidea</taxon>
        <taxon>Thripidae</taxon>
        <taxon>Thrips</taxon>
    </lineage>
</organism>
<evidence type="ECO:0000256" key="2">
    <source>
        <dbReference type="ARBA" id="ARBA00022692"/>
    </source>
</evidence>
<dbReference type="Gene3D" id="1.20.1250.20">
    <property type="entry name" value="MFS general substrate transporter like domains"/>
    <property type="match status" value="1"/>
</dbReference>
<proteinExistence type="predicted"/>
<accession>A0A6P8ZZ51</accession>
<evidence type="ECO:0000256" key="1">
    <source>
        <dbReference type="ARBA" id="ARBA00004141"/>
    </source>
</evidence>
<feature type="transmembrane region" description="Helical" evidence="6">
    <location>
        <begin position="312"/>
        <end position="332"/>
    </location>
</feature>
<protein>
    <submittedName>
        <fullName evidence="8">Sodium-dependent phosphate transport protein 3-like isoform X1</fullName>
    </submittedName>
</protein>
<evidence type="ECO:0000256" key="3">
    <source>
        <dbReference type="ARBA" id="ARBA00022989"/>
    </source>
</evidence>
<dbReference type="PANTHER" id="PTHR11662:SF399">
    <property type="entry name" value="FI19708P1-RELATED"/>
    <property type="match status" value="1"/>
</dbReference>
<dbReference type="PANTHER" id="PTHR11662">
    <property type="entry name" value="SOLUTE CARRIER FAMILY 17"/>
    <property type="match status" value="1"/>
</dbReference>